<evidence type="ECO:0000313" key="3">
    <source>
        <dbReference type="Proteomes" id="UP000030661"/>
    </source>
</evidence>
<name>A0A081C774_VECG1</name>
<dbReference type="Gene3D" id="3.40.50.150">
    <property type="entry name" value="Vaccinia Virus protein VP39"/>
    <property type="match status" value="1"/>
</dbReference>
<evidence type="ECO:0000313" key="2">
    <source>
        <dbReference type="EMBL" id="GAK60429.1"/>
    </source>
</evidence>
<proteinExistence type="predicted"/>
<dbReference type="eggNOG" id="COG0500">
    <property type="taxonomic scope" value="Bacteria"/>
</dbReference>
<protein>
    <submittedName>
        <fullName evidence="2">Methyltransferase type 12</fullName>
    </submittedName>
</protein>
<dbReference type="CDD" id="cd02440">
    <property type="entry name" value="AdoMet_MTases"/>
    <property type="match status" value="1"/>
</dbReference>
<dbReference type="STRING" id="1499967.U27_00326"/>
<dbReference type="GO" id="GO:0010420">
    <property type="term" value="F:polyprenyldihydroxybenzoate methyltransferase activity"/>
    <property type="evidence" value="ECO:0007669"/>
    <property type="project" value="TreeGrafter"/>
</dbReference>
<organism evidence="2">
    <name type="scientific">Vecturithrix granuli</name>
    <dbReference type="NCBI Taxonomy" id="1499967"/>
    <lineage>
        <taxon>Bacteria</taxon>
        <taxon>Candidatus Moduliflexota</taxon>
        <taxon>Candidatus Vecturitrichia</taxon>
        <taxon>Candidatus Vecturitrichales</taxon>
        <taxon>Candidatus Vecturitrichaceae</taxon>
        <taxon>Candidatus Vecturithrix</taxon>
    </lineage>
</organism>
<dbReference type="InterPro" id="IPR041698">
    <property type="entry name" value="Methyltransf_25"/>
</dbReference>
<keyword evidence="3" id="KW-1185">Reference proteome</keyword>
<dbReference type="Pfam" id="PF13649">
    <property type="entry name" value="Methyltransf_25"/>
    <property type="match status" value="1"/>
</dbReference>
<gene>
    <name evidence="2" type="ORF">U27_00326</name>
</gene>
<dbReference type="GO" id="GO:0032259">
    <property type="term" value="P:methylation"/>
    <property type="evidence" value="ECO:0007669"/>
    <property type="project" value="UniProtKB-KW"/>
</dbReference>
<reference evidence="2" key="1">
    <citation type="journal article" date="2015" name="PeerJ">
        <title>First genomic representation of candidate bacterial phylum KSB3 points to enhanced environmental sensing as a trigger of wastewater bulking.</title>
        <authorList>
            <person name="Sekiguchi Y."/>
            <person name="Ohashi A."/>
            <person name="Parks D.H."/>
            <person name="Yamauchi T."/>
            <person name="Tyson G.W."/>
            <person name="Hugenholtz P."/>
        </authorList>
    </citation>
    <scope>NUCLEOTIDE SEQUENCE [LARGE SCALE GENOMIC DNA]</scope>
</reference>
<dbReference type="Gene3D" id="2.20.130.10">
    <property type="entry name" value="CAC2371-like domains"/>
    <property type="match status" value="1"/>
</dbReference>
<dbReference type="EMBL" id="DF820473">
    <property type="protein sequence ID" value="GAK60429.1"/>
    <property type="molecule type" value="Genomic_DNA"/>
</dbReference>
<dbReference type="HOGENOM" id="CLU_069129_2_0_0"/>
<dbReference type="AlphaFoldDB" id="A0A081C774"/>
<dbReference type="PANTHER" id="PTHR43464:SF23">
    <property type="entry name" value="JUVENILE HORMONE ACID O-METHYLTRANSFERASE"/>
    <property type="match status" value="1"/>
</dbReference>
<sequence>MMFSKTAAWYDALYRFKNYQQESEAIIDCVKREHPHAKTVLDIACGTAEHDRYLSRMYQVDGLDINADFITIASKKNPLSTYFCANMIDFSLKKTYDVVLCLFSSIGYVKTTDNMIRTFQCFKQHLNPDGIIIVEPWLTPETWKPEGRVYMLTGETEDGKICRMNVSEHIGHLSVLIFHYLIGTRNGVEYVTECHELGLFSVKQMSDAFRQAGLSVTHDNEGLTGRGLYVAR</sequence>
<evidence type="ECO:0000259" key="1">
    <source>
        <dbReference type="Pfam" id="PF13649"/>
    </source>
</evidence>
<dbReference type="Proteomes" id="UP000030661">
    <property type="component" value="Unassembled WGS sequence"/>
</dbReference>
<keyword evidence="2" id="KW-0808">Transferase</keyword>
<dbReference type="SUPFAM" id="SSF53335">
    <property type="entry name" value="S-adenosyl-L-methionine-dependent methyltransferases"/>
    <property type="match status" value="1"/>
</dbReference>
<dbReference type="PANTHER" id="PTHR43464">
    <property type="entry name" value="METHYLTRANSFERASE"/>
    <property type="match status" value="1"/>
</dbReference>
<accession>A0A081C774</accession>
<feature type="domain" description="Methyltransferase" evidence="1">
    <location>
        <begin position="40"/>
        <end position="130"/>
    </location>
</feature>
<keyword evidence="2" id="KW-0489">Methyltransferase</keyword>
<dbReference type="InterPro" id="IPR029063">
    <property type="entry name" value="SAM-dependent_MTases_sf"/>
</dbReference>